<dbReference type="Pfam" id="PF04255">
    <property type="entry name" value="DUF433"/>
    <property type="match status" value="1"/>
</dbReference>
<dbReference type="Proteomes" id="UP000192656">
    <property type="component" value="Unassembled WGS sequence"/>
</dbReference>
<dbReference type="SUPFAM" id="SSF46689">
    <property type="entry name" value="Homeodomain-like"/>
    <property type="match status" value="1"/>
</dbReference>
<evidence type="ECO:0000313" key="2">
    <source>
        <dbReference type="Proteomes" id="UP000192656"/>
    </source>
</evidence>
<dbReference type="InterPro" id="IPR036388">
    <property type="entry name" value="WH-like_DNA-bd_sf"/>
</dbReference>
<dbReference type="PANTHER" id="PTHR34849">
    <property type="entry name" value="SSL5025 PROTEIN"/>
    <property type="match status" value="1"/>
</dbReference>
<keyword evidence="2" id="KW-1185">Reference proteome</keyword>
<accession>A0A1W2CJ30</accession>
<dbReference type="AlphaFoldDB" id="A0A1W2CJ30"/>
<gene>
    <name evidence="1" type="ORF">SAMN06297251_110105</name>
</gene>
<dbReference type="STRING" id="937218.SAMN06297251_110105"/>
<evidence type="ECO:0000313" key="1">
    <source>
        <dbReference type="EMBL" id="SMC85026.1"/>
    </source>
</evidence>
<dbReference type="InterPro" id="IPR009057">
    <property type="entry name" value="Homeodomain-like_sf"/>
</dbReference>
<dbReference type="EMBL" id="FWXR01000010">
    <property type="protein sequence ID" value="SMC85026.1"/>
    <property type="molecule type" value="Genomic_DNA"/>
</dbReference>
<proteinExistence type="predicted"/>
<sequence length="79" mass="8423">MKIDQVVSSDPEIVSGATVFAGTRVPVETLFIYFAAGDSLSTFLSDFPTVDRQQAVEAIGLAKTGLIDRFRSGALERAA</sequence>
<protein>
    <submittedName>
        <fullName evidence="1">Uncharacterized conserved protein, DUF433 family</fullName>
    </submittedName>
</protein>
<organism evidence="1 2">
    <name type="scientific">Fulvimarina manganoxydans</name>
    <dbReference type="NCBI Taxonomy" id="937218"/>
    <lineage>
        <taxon>Bacteria</taxon>
        <taxon>Pseudomonadati</taxon>
        <taxon>Pseudomonadota</taxon>
        <taxon>Alphaproteobacteria</taxon>
        <taxon>Hyphomicrobiales</taxon>
        <taxon>Aurantimonadaceae</taxon>
        <taxon>Fulvimarina</taxon>
    </lineage>
</organism>
<dbReference type="OrthoDB" id="9809529at2"/>
<dbReference type="RefSeq" id="WP_084410383.1">
    <property type="nucleotide sequence ID" value="NZ_FWXR01000010.1"/>
</dbReference>
<name>A0A1W2CJ30_9HYPH</name>
<reference evidence="1 2" key="1">
    <citation type="submission" date="2017-04" db="EMBL/GenBank/DDBJ databases">
        <authorList>
            <person name="Afonso C.L."/>
            <person name="Miller P.J."/>
            <person name="Scott M.A."/>
            <person name="Spackman E."/>
            <person name="Goraichik I."/>
            <person name="Dimitrov K.M."/>
            <person name="Suarez D.L."/>
            <person name="Swayne D.E."/>
        </authorList>
    </citation>
    <scope>NUCLEOTIDE SEQUENCE [LARGE SCALE GENOMIC DNA]</scope>
    <source>
        <strain evidence="1 2">CGMCC 1.10972</strain>
    </source>
</reference>
<dbReference type="InterPro" id="IPR007367">
    <property type="entry name" value="DUF433"/>
</dbReference>
<dbReference type="PANTHER" id="PTHR34849:SF3">
    <property type="entry name" value="SSR2962 PROTEIN"/>
    <property type="match status" value="1"/>
</dbReference>
<dbReference type="Gene3D" id="1.10.10.10">
    <property type="entry name" value="Winged helix-like DNA-binding domain superfamily/Winged helix DNA-binding domain"/>
    <property type="match status" value="1"/>
</dbReference>